<organism evidence="1 2">
    <name type="scientific">Gigaspora margarita</name>
    <dbReference type="NCBI Taxonomy" id="4874"/>
    <lineage>
        <taxon>Eukaryota</taxon>
        <taxon>Fungi</taxon>
        <taxon>Fungi incertae sedis</taxon>
        <taxon>Mucoromycota</taxon>
        <taxon>Glomeromycotina</taxon>
        <taxon>Glomeromycetes</taxon>
        <taxon>Diversisporales</taxon>
        <taxon>Gigasporaceae</taxon>
        <taxon>Gigaspora</taxon>
    </lineage>
</organism>
<reference evidence="1 2" key="1">
    <citation type="journal article" date="2019" name="Environ. Microbiol.">
        <title>At the nexus of three kingdoms: the genome of the mycorrhizal fungus Gigaspora margarita provides insights into plant, endobacterial and fungal interactions.</title>
        <authorList>
            <person name="Venice F."/>
            <person name="Ghignone S."/>
            <person name="Salvioli di Fossalunga A."/>
            <person name="Amselem J."/>
            <person name="Novero M."/>
            <person name="Xianan X."/>
            <person name="Sedzielewska Toro K."/>
            <person name="Morin E."/>
            <person name="Lipzen A."/>
            <person name="Grigoriev I.V."/>
            <person name="Henrissat B."/>
            <person name="Martin F.M."/>
            <person name="Bonfante P."/>
        </authorList>
    </citation>
    <scope>NUCLEOTIDE SEQUENCE [LARGE SCALE GENOMIC DNA]</scope>
    <source>
        <strain evidence="1 2">BEG34</strain>
    </source>
</reference>
<name>A0A8H3WV17_GIGMA</name>
<protein>
    <submittedName>
        <fullName evidence="1">Uncharacterized protein</fullName>
    </submittedName>
</protein>
<feature type="non-terminal residue" evidence="1">
    <location>
        <position position="168"/>
    </location>
</feature>
<evidence type="ECO:0000313" key="2">
    <source>
        <dbReference type="Proteomes" id="UP000439903"/>
    </source>
</evidence>
<keyword evidence="2" id="KW-1185">Reference proteome</keyword>
<comment type="caution">
    <text evidence="1">The sequence shown here is derived from an EMBL/GenBank/DDBJ whole genome shotgun (WGS) entry which is preliminary data.</text>
</comment>
<evidence type="ECO:0000313" key="1">
    <source>
        <dbReference type="EMBL" id="KAF0332937.1"/>
    </source>
</evidence>
<dbReference type="Proteomes" id="UP000439903">
    <property type="component" value="Unassembled WGS sequence"/>
</dbReference>
<dbReference type="AlphaFoldDB" id="A0A8H3WV17"/>
<accession>A0A8H3WV17</accession>
<gene>
    <name evidence="1" type="ORF">F8M41_018212</name>
</gene>
<proteinExistence type="predicted"/>
<dbReference type="EMBL" id="WTPW01004337">
    <property type="protein sequence ID" value="KAF0332937.1"/>
    <property type="molecule type" value="Genomic_DNA"/>
</dbReference>
<sequence>MIIPTLWNEPGHHFKDIKLIKTILLMLNTEERDMLSKELLPFKTTIPYSKPQFEYRYTNYITSITNDLYKGFKNWLYDEKNGSRRKLLDRDLCSEEGPIGCFITLLLRNCIKHKFIHLDDFIVVNKHCRKELLKNTTITSLDLRLQYKIKDGHKSINGLSNTILISLD</sequence>